<evidence type="ECO:0000256" key="5">
    <source>
        <dbReference type="ARBA" id="ARBA00022967"/>
    </source>
</evidence>
<keyword evidence="8 9" id="KW-0472">Membrane</keyword>
<evidence type="ECO:0000256" key="8">
    <source>
        <dbReference type="ARBA" id="ARBA00023136"/>
    </source>
</evidence>
<feature type="transmembrane region" description="Helical" evidence="9">
    <location>
        <begin position="90"/>
        <end position="111"/>
    </location>
</feature>
<comment type="subunit">
    <text evidence="9">The complex is composed of six subunits: RnfA, RnfB, RnfC, RnfD, RnfE and RnfG.</text>
</comment>
<dbReference type="Proteomes" id="UP001607151">
    <property type="component" value="Unassembled WGS sequence"/>
</dbReference>
<name>A0ABW7IV46_9VIBR</name>
<keyword evidence="2 9" id="KW-0813">Transport</keyword>
<comment type="subcellular location">
    <subcellularLocation>
        <location evidence="1 9">Cell inner membrane</location>
        <topology evidence="1 9">Multi-pass membrane protein</topology>
    </subcellularLocation>
</comment>
<comment type="function">
    <text evidence="9">Part of a membrane-bound complex that couples electron transfer with translocation of ions across the membrane.</text>
</comment>
<feature type="transmembrane region" description="Helical" evidence="9">
    <location>
        <begin position="202"/>
        <end position="221"/>
    </location>
</feature>
<feature type="transmembrane region" description="Helical" evidence="9">
    <location>
        <begin position="117"/>
        <end position="134"/>
    </location>
</feature>
<dbReference type="EMBL" id="JBIHSN010000002">
    <property type="protein sequence ID" value="MFH0265510.1"/>
    <property type="molecule type" value="Genomic_DNA"/>
</dbReference>
<evidence type="ECO:0000256" key="6">
    <source>
        <dbReference type="ARBA" id="ARBA00022982"/>
    </source>
</evidence>
<keyword evidence="7 9" id="KW-1133">Transmembrane helix</keyword>
<reference evidence="10 11" key="1">
    <citation type="submission" date="2024-10" db="EMBL/GenBank/DDBJ databases">
        <authorList>
            <person name="Yibar A."/>
            <person name="Saticioglu I.B."/>
            <person name="Duman M."/>
            <person name="Ajmi N."/>
            <person name="Gurler F."/>
            <person name="Ay H."/>
            <person name="Onuk E."/>
            <person name="Guler S."/>
            <person name="Romalde J.L."/>
        </authorList>
    </citation>
    <scope>NUCLEOTIDE SEQUENCE [LARGE SCALE GENOMIC DNA]</scope>
    <source>
        <strain evidence="10 11">14-MA-B</strain>
    </source>
</reference>
<dbReference type="PANTHER" id="PTHR30586:SF0">
    <property type="entry name" value="ION-TRANSLOCATING OXIDOREDUCTASE COMPLEX SUBUNIT E"/>
    <property type="match status" value="1"/>
</dbReference>
<evidence type="ECO:0000256" key="9">
    <source>
        <dbReference type="HAMAP-Rule" id="MF_00478"/>
    </source>
</evidence>
<dbReference type="Pfam" id="PF02508">
    <property type="entry name" value="Rnf-Nqr"/>
    <property type="match status" value="1"/>
</dbReference>
<dbReference type="HAMAP" id="MF_00478">
    <property type="entry name" value="RsxE_RnfE"/>
    <property type="match status" value="1"/>
</dbReference>
<sequence length="249" mass="26690">MSEDSATLDTPLDSATQVSDPENKQLMKNGLWDNNPALVQLLGLCPLLAVSSTITNALGLGLATMLVLISTNTIVSLVRHYVPKEVRIPIFVMIIASVVTCVQLLMSAYAYGLYLSLGIFIPLIVTNCVIIGRAEAYASKNAPKKAALDGFWMGLGMLAALTVLGALREVIGQGTLFDGADLLLGNWAASLRIEVFHIDSSFLLALLPPGAFIGVGFLIALKQVIDKQIDKRKPAEEKPTIERARVTNA</sequence>
<evidence type="ECO:0000313" key="10">
    <source>
        <dbReference type="EMBL" id="MFH0265510.1"/>
    </source>
</evidence>
<evidence type="ECO:0000313" key="11">
    <source>
        <dbReference type="Proteomes" id="UP001607151"/>
    </source>
</evidence>
<keyword evidence="6 9" id="KW-0249">Electron transport</keyword>
<evidence type="ECO:0000256" key="4">
    <source>
        <dbReference type="ARBA" id="ARBA00022692"/>
    </source>
</evidence>
<evidence type="ECO:0000256" key="7">
    <source>
        <dbReference type="ARBA" id="ARBA00022989"/>
    </source>
</evidence>
<dbReference type="InterPro" id="IPR010968">
    <property type="entry name" value="RnfE"/>
</dbReference>
<dbReference type="PANTHER" id="PTHR30586">
    <property type="entry name" value="ELECTRON TRANSPORT COMPLEX PROTEIN RNFE"/>
    <property type="match status" value="1"/>
</dbReference>
<keyword evidence="3 9" id="KW-0997">Cell inner membrane</keyword>
<dbReference type="NCBIfam" id="NF009070">
    <property type="entry name" value="PRK12405.1"/>
    <property type="match status" value="1"/>
</dbReference>
<dbReference type="NCBIfam" id="TIGR01948">
    <property type="entry name" value="rnfE"/>
    <property type="match status" value="1"/>
</dbReference>
<comment type="caution">
    <text evidence="10">The sequence shown here is derived from an EMBL/GenBank/DDBJ whole genome shotgun (WGS) entry which is preliminary data.</text>
</comment>
<keyword evidence="5 9" id="KW-1278">Translocase</keyword>
<keyword evidence="4 9" id="KW-0812">Transmembrane</keyword>
<comment type="similarity">
    <text evidence="9">Belongs to the NqrDE/RnfAE family.</text>
</comment>
<organism evidence="10 11">
    <name type="scientific">Vibrio rumoiensis</name>
    <dbReference type="NCBI Taxonomy" id="76258"/>
    <lineage>
        <taxon>Bacteria</taxon>
        <taxon>Pseudomonadati</taxon>
        <taxon>Pseudomonadota</taxon>
        <taxon>Gammaproteobacteria</taxon>
        <taxon>Vibrionales</taxon>
        <taxon>Vibrionaceae</taxon>
        <taxon>Vibrio</taxon>
    </lineage>
</organism>
<feature type="transmembrane region" description="Helical" evidence="9">
    <location>
        <begin position="57"/>
        <end position="78"/>
    </location>
</feature>
<proteinExistence type="inferred from homology"/>
<keyword evidence="9" id="KW-1003">Cell membrane</keyword>
<dbReference type="EC" id="7.-.-.-" evidence="9"/>
<keyword evidence="11" id="KW-1185">Reference proteome</keyword>
<evidence type="ECO:0000256" key="3">
    <source>
        <dbReference type="ARBA" id="ARBA00022519"/>
    </source>
</evidence>
<dbReference type="RefSeq" id="WP_089139075.1">
    <property type="nucleotide sequence ID" value="NZ_AP018685.1"/>
</dbReference>
<protein>
    <recommendedName>
        <fullName evidence="9">Ion-translocating oxidoreductase complex subunit E</fullName>
        <ecNumber evidence="9">7.-.-.-</ecNumber>
    </recommendedName>
    <alternativeName>
        <fullName evidence="9">Rnf electron transport complex subunit E</fullName>
    </alternativeName>
</protein>
<feature type="transmembrane region" description="Helical" evidence="9">
    <location>
        <begin position="146"/>
        <end position="167"/>
    </location>
</feature>
<evidence type="ECO:0000256" key="2">
    <source>
        <dbReference type="ARBA" id="ARBA00022448"/>
    </source>
</evidence>
<evidence type="ECO:0000256" key="1">
    <source>
        <dbReference type="ARBA" id="ARBA00004429"/>
    </source>
</evidence>
<dbReference type="PIRSF" id="PIRSF006102">
    <property type="entry name" value="NQR_DE"/>
    <property type="match status" value="1"/>
</dbReference>
<gene>
    <name evidence="9" type="primary">rnfE</name>
    <name evidence="10" type="ORF">ACGRQ9_08410</name>
</gene>
<accession>A0ABW7IV46</accession>
<dbReference type="InterPro" id="IPR003667">
    <property type="entry name" value="NqrDE/RnfAE"/>
</dbReference>